<feature type="signal peptide" evidence="2">
    <location>
        <begin position="1"/>
        <end position="16"/>
    </location>
</feature>
<protein>
    <recommendedName>
        <fullName evidence="5">Chloroplast sensor kinase, chloroplastic</fullName>
    </recommendedName>
</protein>
<accession>A0AAE1J753</accession>
<evidence type="ECO:0008006" key="5">
    <source>
        <dbReference type="Google" id="ProtNLM"/>
    </source>
</evidence>
<feature type="chain" id="PRO_5041974471" description="Chloroplast sensor kinase, chloroplastic" evidence="2">
    <location>
        <begin position="17"/>
        <end position="646"/>
    </location>
</feature>
<keyword evidence="4" id="KW-1185">Reference proteome</keyword>
<feature type="compositionally biased region" description="Polar residues" evidence="1">
    <location>
        <begin position="74"/>
        <end position="90"/>
    </location>
</feature>
<dbReference type="PANTHER" id="PTHR48206:SF1">
    <property type="entry name" value="CHLOROPLAST SENSOR KINASE, CHLOROPLASTIC"/>
    <property type="match status" value="1"/>
</dbReference>
<keyword evidence="2" id="KW-0732">Signal</keyword>
<sequence>MLLSAITISLPSLCFCNHHLCSNSHTTNLLLLSTSTSRPHVFPRPRSLFLSNASASSSPPPTSDTFFLQTLDSNPNPSSGTLRHVAQTTRPNDDDDSEQTMVASASALASAIRKSSTSPVEFIQRIEKDPKSGLVLPSPDFQRLCVEQFDLFRRIFPEALLSVYVRPAGSYVMDRLELRRVSLSPRDADGIVILVGHFNIPTGLRVAEAALSELQAEVIPESKAVIFPMVKHPFVVGFLVAELPLMDVGAFEQAHRDERDSCLSVEKTHSLPPVLDRKRRQVQSVQVKDNPIIMGSFTDEQISNAVNISRSLAVAYVMDQREMLLQQSTWQNNVRMSNLVEQIRGPLSSIQTLSKILSTQTKRSEVAHDIVEDILLQSERVRDVLGQLQDAVHLTKANILRYNEEAIKKMTCSTNMLAESLKSQLLDNFPRDDSGSKMHKSNEPHSLSAAAKDIEMPLPPFALAPLQHGIRPCNVSEVLTDLVDAARPLAQNQNRLIELNEFSSPLLAAVEGPALRQAFSNLIEGALLRTHVGGKVEILCTDAPAGGTLVIIDDDGPDMQYRTQMHSLTSYGPELLSEDMVEDNITWNFVAGLSIAREILESYGCVVRVLSPRIRDAPLGAGGTRVELWLPSSIANSDLSNHVQEL</sequence>
<evidence type="ECO:0000313" key="3">
    <source>
        <dbReference type="EMBL" id="KAK4264960.1"/>
    </source>
</evidence>
<dbReference type="Proteomes" id="UP001293593">
    <property type="component" value="Unassembled WGS sequence"/>
</dbReference>
<dbReference type="SUPFAM" id="SSF55874">
    <property type="entry name" value="ATPase domain of HSP90 chaperone/DNA topoisomerase II/histidine kinase"/>
    <property type="match status" value="1"/>
</dbReference>
<dbReference type="EMBL" id="JAWXYG010000008">
    <property type="protein sequence ID" value="KAK4264960.1"/>
    <property type="molecule type" value="Genomic_DNA"/>
</dbReference>
<evidence type="ECO:0000256" key="2">
    <source>
        <dbReference type="SAM" id="SignalP"/>
    </source>
</evidence>
<proteinExistence type="predicted"/>
<evidence type="ECO:0000313" key="4">
    <source>
        <dbReference type="Proteomes" id="UP001293593"/>
    </source>
</evidence>
<evidence type="ECO:0000256" key="1">
    <source>
        <dbReference type="SAM" id="MobiDB-lite"/>
    </source>
</evidence>
<reference evidence="3" key="1">
    <citation type="submission" date="2023-10" db="EMBL/GenBank/DDBJ databases">
        <title>Chromosome-level genome of the transformable northern wattle, Acacia crassicarpa.</title>
        <authorList>
            <person name="Massaro I."/>
            <person name="Sinha N.R."/>
            <person name="Poethig S."/>
            <person name="Leichty A.R."/>
        </authorList>
    </citation>
    <scope>NUCLEOTIDE SEQUENCE</scope>
    <source>
        <strain evidence="3">Acra3RX</strain>
        <tissue evidence="3">Leaf</tissue>
    </source>
</reference>
<dbReference type="PANTHER" id="PTHR48206">
    <property type="entry name" value="CHLOROPLAST SENSOR KINASE, CHLOROPLASTIC"/>
    <property type="match status" value="1"/>
</dbReference>
<gene>
    <name evidence="3" type="ORF">QN277_026072</name>
</gene>
<name>A0AAE1J753_9FABA</name>
<comment type="caution">
    <text evidence="3">The sequence shown here is derived from an EMBL/GenBank/DDBJ whole genome shotgun (WGS) entry which is preliminary data.</text>
</comment>
<dbReference type="AlphaFoldDB" id="A0AAE1J753"/>
<dbReference type="InterPro" id="IPR053334">
    <property type="entry name" value="Chloroplast_Sensor_Kinase"/>
</dbReference>
<dbReference type="Gene3D" id="3.30.565.10">
    <property type="entry name" value="Histidine kinase-like ATPase, C-terminal domain"/>
    <property type="match status" value="1"/>
</dbReference>
<feature type="region of interest" description="Disordered" evidence="1">
    <location>
        <begin position="74"/>
        <end position="98"/>
    </location>
</feature>
<dbReference type="InterPro" id="IPR036890">
    <property type="entry name" value="HATPase_C_sf"/>
</dbReference>
<organism evidence="3 4">
    <name type="scientific">Acacia crassicarpa</name>
    <name type="common">northern wattle</name>
    <dbReference type="NCBI Taxonomy" id="499986"/>
    <lineage>
        <taxon>Eukaryota</taxon>
        <taxon>Viridiplantae</taxon>
        <taxon>Streptophyta</taxon>
        <taxon>Embryophyta</taxon>
        <taxon>Tracheophyta</taxon>
        <taxon>Spermatophyta</taxon>
        <taxon>Magnoliopsida</taxon>
        <taxon>eudicotyledons</taxon>
        <taxon>Gunneridae</taxon>
        <taxon>Pentapetalae</taxon>
        <taxon>rosids</taxon>
        <taxon>fabids</taxon>
        <taxon>Fabales</taxon>
        <taxon>Fabaceae</taxon>
        <taxon>Caesalpinioideae</taxon>
        <taxon>mimosoid clade</taxon>
        <taxon>Acacieae</taxon>
        <taxon>Acacia</taxon>
    </lineage>
</organism>